<evidence type="ECO:0000313" key="4">
    <source>
        <dbReference type="Proteomes" id="UP000798046"/>
    </source>
</evidence>
<feature type="domain" description="DUF2726" evidence="2">
    <location>
        <begin position="100"/>
        <end position="221"/>
    </location>
</feature>
<accession>A0ABQ6TQB6</accession>
<keyword evidence="1" id="KW-1133">Transmembrane helix</keyword>
<dbReference type="SUPFAM" id="SSF57783">
    <property type="entry name" value="Zinc beta-ribbon"/>
    <property type="match status" value="1"/>
</dbReference>
<comment type="caution">
    <text evidence="3">The sequence shown here is derived from an EMBL/GenBank/DDBJ whole genome shotgun (WGS) entry which is preliminary data.</text>
</comment>
<reference evidence="3 4" key="1">
    <citation type="journal article" date="2020" name="Microorganisms">
        <title>Description of Three Novel Members in the Family Geobacteraceae, Oryzomonas japonicum gen. nov., sp. nov., Oryzomonas sagensis sp. nov., and Oryzomonas ruber sp. nov.</title>
        <authorList>
            <person name="Xu Z."/>
            <person name="Masuda Y."/>
            <person name="Hayakawa C."/>
            <person name="Ushijima N."/>
            <person name="Kawano K."/>
            <person name="Shiratori Y."/>
            <person name="Senoo K."/>
            <person name="Itoh H."/>
        </authorList>
    </citation>
    <scope>NUCLEOTIDE SEQUENCE [LARGE SCALE GENOMIC DNA]</scope>
    <source>
        <strain evidence="3 4">Red100</strain>
    </source>
</reference>
<feature type="transmembrane region" description="Helical" evidence="1">
    <location>
        <begin position="16"/>
        <end position="38"/>
    </location>
</feature>
<dbReference type="Pfam" id="PF10881">
    <property type="entry name" value="DUF2726"/>
    <property type="match status" value="1"/>
</dbReference>
<protein>
    <submittedName>
        <fullName evidence="3">DUF2726 domain-containing protein</fullName>
    </submittedName>
</protein>
<evidence type="ECO:0000256" key="1">
    <source>
        <dbReference type="SAM" id="Phobius"/>
    </source>
</evidence>
<evidence type="ECO:0000259" key="2">
    <source>
        <dbReference type="Pfam" id="PF10881"/>
    </source>
</evidence>
<feature type="transmembrane region" description="Helical" evidence="1">
    <location>
        <begin position="58"/>
        <end position="79"/>
    </location>
</feature>
<sequence>MARNDSFFETLIKTPWWVSATLLVFGNIVIRTAIPAWFSGGRTPGPLGTAMQGAAAQAAPTIANYFSMVIICAMIFSLIREWFLHRGTSKNYDLPYKSREILFTPAELNFLNTLQQSLNKNYQIYGKVRLCDIIEPKNNLDSRTQQKAFNRISSKHVDFVICNARSLAIEMVIELDDRTHEQKARRARDEFLDAALEAANVPIARFPVKRAYTLRELQTKLGNFVISTQAPVEEEAVNVAGSKPVKVKPAPSSDLERCSACGSEMKVREKKSGDEAGKKFWVCTRYPECRNVGPYVEPKWF</sequence>
<keyword evidence="1" id="KW-0812">Transmembrane</keyword>
<keyword evidence="4" id="KW-1185">Reference proteome</keyword>
<keyword evidence="1" id="KW-0472">Membrane</keyword>
<gene>
    <name evidence="3" type="ORF">F6V30_10445</name>
</gene>
<dbReference type="InterPro" id="IPR024402">
    <property type="entry name" value="DUF2726"/>
</dbReference>
<evidence type="ECO:0000313" key="3">
    <source>
        <dbReference type="EMBL" id="KAB0670547.1"/>
    </source>
</evidence>
<proteinExistence type="predicted"/>
<dbReference type="EMBL" id="VZRA01000002">
    <property type="protein sequence ID" value="KAB0670547.1"/>
    <property type="molecule type" value="Genomic_DNA"/>
</dbReference>
<dbReference type="RefSeq" id="WP_151156905.1">
    <property type="nucleotide sequence ID" value="NZ_VZRA01000002.1"/>
</dbReference>
<name>A0ABQ6TQB6_9BACT</name>
<dbReference type="Proteomes" id="UP000798046">
    <property type="component" value="Unassembled WGS sequence"/>
</dbReference>
<organism evidence="3 4">
    <name type="scientific">Oryzomonas sagensis</name>
    <dbReference type="NCBI Taxonomy" id="2603857"/>
    <lineage>
        <taxon>Bacteria</taxon>
        <taxon>Pseudomonadati</taxon>
        <taxon>Thermodesulfobacteriota</taxon>
        <taxon>Desulfuromonadia</taxon>
        <taxon>Geobacterales</taxon>
        <taxon>Geobacteraceae</taxon>
        <taxon>Oryzomonas</taxon>
    </lineage>
</organism>
<dbReference type="Gene3D" id="3.30.65.10">
    <property type="entry name" value="Bacterial Topoisomerase I, domain 1"/>
    <property type="match status" value="1"/>
</dbReference>